<protein>
    <submittedName>
        <fullName evidence="1">Uncharacterized protein</fullName>
    </submittedName>
</protein>
<dbReference type="Proteomes" id="UP000460715">
    <property type="component" value="Unassembled WGS sequence"/>
</dbReference>
<comment type="caution">
    <text evidence="1">The sequence shown here is derived from an EMBL/GenBank/DDBJ whole genome shotgun (WGS) entry which is preliminary data.</text>
</comment>
<accession>A0A845BGM8</accession>
<dbReference type="RefSeq" id="WP_160937724.1">
    <property type="nucleotide sequence ID" value="NZ_SNVJ01000012.1"/>
</dbReference>
<name>A0A845BGM8_9PROT</name>
<evidence type="ECO:0000313" key="1">
    <source>
        <dbReference type="EMBL" id="MXP64497.1"/>
    </source>
</evidence>
<dbReference type="EMBL" id="SNVJ01000012">
    <property type="protein sequence ID" value="MXP64497.1"/>
    <property type="molecule type" value="Genomic_DNA"/>
</dbReference>
<dbReference type="AlphaFoldDB" id="A0A845BGM8"/>
<gene>
    <name evidence="1" type="ORF">E0493_14190</name>
</gene>
<reference evidence="1 2" key="1">
    <citation type="submission" date="2019-03" db="EMBL/GenBank/DDBJ databases">
        <title>Roseomonas sp. a novel Roseomonas species isolated from Sea whip Gorgonian.</title>
        <authorList>
            <person name="Li F."/>
            <person name="Pan X."/>
            <person name="Huang S."/>
            <person name="Li Z."/>
            <person name="Meng B."/>
        </authorList>
    </citation>
    <scope>NUCLEOTIDE SEQUENCE [LARGE SCALE GENOMIC DNA]</scope>
    <source>
        <strain evidence="1 2">M0104</strain>
    </source>
</reference>
<evidence type="ECO:0000313" key="2">
    <source>
        <dbReference type="Proteomes" id="UP000460715"/>
    </source>
</evidence>
<organism evidence="1 2">
    <name type="scientific">Teichococcus coralli</name>
    <dbReference type="NCBI Taxonomy" id="2545983"/>
    <lineage>
        <taxon>Bacteria</taxon>
        <taxon>Pseudomonadati</taxon>
        <taxon>Pseudomonadota</taxon>
        <taxon>Alphaproteobacteria</taxon>
        <taxon>Acetobacterales</taxon>
        <taxon>Roseomonadaceae</taxon>
        <taxon>Roseomonas</taxon>
    </lineage>
</organism>
<sequence>MRRVMTAVMGSGVCAVALLGLYVAKRKLGIDVFPGRDMLPDAEIKAAVLGTLALLTFAPR</sequence>
<keyword evidence="2" id="KW-1185">Reference proteome</keyword>
<proteinExistence type="predicted"/>